<feature type="transmembrane region" description="Helical" evidence="8">
    <location>
        <begin position="131"/>
        <end position="148"/>
    </location>
</feature>
<evidence type="ECO:0000256" key="6">
    <source>
        <dbReference type="ARBA" id="ARBA00023136"/>
    </source>
</evidence>
<dbReference type="Proteomes" id="UP000650224">
    <property type="component" value="Unassembled WGS sequence"/>
</dbReference>
<feature type="transmembrane region" description="Helical" evidence="8">
    <location>
        <begin position="62"/>
        <end position="95"/>
    </location>
</feature>
<feature type="transmembrane region" description="Helical" evidence="8">
    <location>
        <begin position="366"/>
        <end position="384"/>
    </location>
</feature>
<keyword evidence="3" id="KW-1003">Cell membrane</keyword>
<feature type="transmembrane region" description="Helical" evidence="8">
    <location>
        <begin position="202"/>
        <end position="222"/>
    </location>
</feature>
<organism evidence="10 11">
    <name type="scientific">Corynebacterium gallinarum</name>
    <dbReference type="NCBI Taxonomy" id="2762214"/>
    <lineage>
        <taxon>Bacteria</taxon>
        <taxon>Bacillati</taxon>
        <taxon>Actinomycetota</taxon>
        <taxon>Actinomycetes</taxon>
        <taxon>Mycobacteriales</taxon>
        <taxon>Corynebacteriaceae</taxon>
        <taxon>Corynebacterium</taxon>
    </lineage>
</organism>
<evidence type="ECO:0000313" key="10">
    <source>
        <dbReference type="EMBL" id="MBD8029971.1"/>
    </source>
</evidence>
<evidence type="ECO:0000256" key="2">
    <source>
        <dbReference type="ARBA" id="ARBA00005346"/>
    </source>
</evidence>
<evidence type="ECO:0000259" key="9">
    <source>
        <dbReference type="Pfam" id="PF00361"/>
    </source>
</evidence>
<feature type="transmembrane region" description="Helical" evidence="8">
    <location>
        <begin position="404"/>
        <end position="424"/>
    </location>
</feature>
<dbReference type="EMBL" id="JACSPR010000003">
    <property type="protein sequence ID" value="MBD8029971.1"/>
    <property type="molecule type" value="Genomic_DNA"/>
</dbReference>
<feature type="transmembrane region" description="Helical" evidence="8">
    <location>
        <begin position="265"/>
        <end position="287"/>
    </location>
</feature>
<accession>A0A8I0LC42</accession>
<dbReference type="RefSeq" id="WP_191733186.1">
    <property type="nucleotide sequence ID" value="NZ_JACSPR010000003.1"/>
</dbReference>
<feature type="transmembrane region" description="Helical" evidence="8">
    <location>
        <begin position="294"/>
        <end position="312"/>
    </location>
</feature>
<feature type="transmembrane region" description="Helical" evidence="8">
    <location>
        <begin position="32"/>
        <end position="50"/>
    </location>
</feature>
<feature type="transmembrane region" description="Helical" evidence="8">
    <location>
        <begin position="452"/>
        <end position="473"/>
    </location>
</feature>
<feature type="transmembrane region" description="Helical" evidence="8">
    <location>
        <begin position="160"/>
        <end position="182"/>
    </location>
</feature>
<keyword evidence="6 8" id="KW-0472">Membrane</keyword>
<evidence type="ECO:0000256" key="5">
    <source>
        <dbReference type="ARBA" id="ARBA00022989"/>
    </source>
</evidence>
<evidence type="ECO:0000256" key="1">
    <source>
        <dbReference type="ARBA" id="ARBA00004651"/>
    </source>
</evidence>
<name>A0A8I0LC42_9CORY</name>
<dbReference type="GO" id="GO:0005886">
    <property type="term" value="C:plasma membrane"/>
    <property type="evidence" value="ECO:0007669"/>
    <property type="project" value="UniProtKB-SubCell"/>
</dbReference>
<keyword evidence="4 7" id="KW-0812">Transmembrane</keyword>
<gene>
    <name evidence="10" type="ORF">H9627_06485</name>
</gene>
<proteinExistence type="inferred from homology"/>
<dbReference type="InterPro" id="IPR003918">
    <property type="entry name" value="NADH_UbQ_OxRdtase"/>
</dbReference>
<feature type="transmembrane region" description="Helical" evidence="8">
    <location>
        <begin position="6"/>
        <end position="25"/>
    </location>
</feature>
<evidence type="ECO:0000256" key="8">
    <source>
        <dbReference type="SAM" id="Phobius"/>
    </source>
</evidence>
<comment type="subcellular location">
    <subcellularLocation>
        <location evidence="1">Cell membrane</location>
        <topology evidence="1">Multi-pass membrane protein</topology>
    </subcellularLocation>
    <subcellularLocation>
        <location evidence="7">Membrane</location>
        <topology evidence="7">Multi-pass membrane protein</topology>
    </subcellularLocation>
</comment>
<protein>
    <submittedName>
        <fullName evidence="10">Monovalent cation/H+ antiporter subunit D family protein</fullName>
    </submittedName>
</protein>
<evidence type="ECO:0000313" key="11">
    <source>
        <dbReference type="Proteomes" id="UP000650224"/>
    </source>
</evidence>
<evidence type="ECO:0000256" key="7">
    <source>
        <dbReference type="RuleBase" id="RU000320"/>
    </source>
</evidence>
<evidence type="ECO:0000256" key="4">
    <source>
        <dbReference type="ARBA" id="ARBA00022692"/>
    </source>
</evidence>
<feature type="transmembrane region" description="Helical" evidence="8">
    <location>
        <begin position="107"/>
        <end position="125"/>
    </location>
</feature>
<reference evidence="10 11" key="1">
    <citation type="submission" date="2020-08" db="EMBL/GenBank/DDBJ databases">
        <title>A Genomic Blueprint of the Chicken Gut Microbiome.</title>
        <authorList>
            <person name="Gilroy R."/>
            <person name="Ravi A."/>
            <person name="Getino M."/>
            <person name="Pursley I."/>
            <person name="Horton D.L."/>
            <person name="Alikhan N.-F."/>
            <person name="Baker D."/>
            <person name="Gharbi K."/>
            <person name="Hall N."/>
            <person name="Watson M."/>
            <person name="Adriaenssens E.M."/>
            <person name="Foster-Nyarko E."/>
            <person name="Jarju S."/>
            <person name="Secka A."/>
            <person name="Antonio M."/>
            <person name="Oren A."/>
            <person name="Chaudhuri R."/>
            <person name="La Ragione R.M."/>
            <person name="Hildebrand F."/>
            <person name="Pallen M.J."/>
        </authorList>
    </citation>
    <scope>NUCLEOTIDE SEQUENCE [LARGE SCALE GENOMIC DNA]</scope>
    <source>
        <strain evidence="10 11">Sa1YVA5</strain>
    </source>
</reference>
<dbReference type="GO" id="GO:0008137">
    <property type="term" value="F:NADH dehydrogenase (ubiquinone) activity"/>
    <property type="evidence" value="ECO:0007669"/>
    <property type="project" value="InterPro"/>
</dbReference>
<dbReference type="PANTHER" id="PTHR42703">
    <property type="entry name" value="NADH DEHYDROGENASE"/>
    <property type="match status" value="1"/>
</dbReference>
<feature type="transmembrane region" description="Helical" evidence="8">
    <location>
        <begin position="324"/>
        <end position="345"/>
    </location>
</feature>
<keyword evidence="5 8" id="KW-1133">Transmembrane helix</keyword>
<dbReference type="PANTHER" id="PTHR42703:SF1">
    <property type="entry name" value="NA(+)_H(+) ANTIPORTER SUBUNIT D1"/>
    <property type="match status" value="1"/>
</dbReference>
<evidence type="ECO:0000256" key="3">
    <source>
        <dbReference type="ARBA" id="ARBA00022475"/>
    </source>
</evidence>
<dbReference type="Pfam" id="PF00361">
    <property type="entry name" value="Proton_antipo_M"/>
    <property type="match status" value="1"/>
</dbReference>
<dbReference type="AlphaFoldDB" id="A0A8I0LC42"/>
<sequence length="510" mass="53646">MAPDILLPIFVAVPLTASVLAVILPSRMMRDLLHIIVPFAGILAGVWLFAHTAEHGTIAHSVGLYVGGVAIPFAADAFSAIMIITTSIVAVAANWFATMVGETRARFYPALTLMLITGVNGALLTADLFNFFVFIEVMLLPSYGLIAMTGTWSRLAAGRIFVLVNLSASTLLVAGVGILYGVVGSVNIAALQGVVSDNTTAAVAMGIVIIAIAVKAGVFPVHTWLPRTYPGTSAAVMGLFSGLHTKVAVYMLYRIYVMIFDLDPTWNWLIVALMVVSMLIGGFAGLAENSIRRVLAYQMVNGMPFILVMLAFTSEDPQRALAAGLLYTLHHMITVGALILTSGAIEETYGTGLLSKLSGLARRDPWVAVVFAAGAFSVVGFPPFSGLWGKAFIVLGIARDASVWSWIVIAAIVIASFGALLSMIRVWREVFWGGSITAHGVSPALRVSPAKIAPATALMVLSVAMFLLAGPLIDATLTATAGLLDTTGYMDAVLGDEAVGVPSPNYTGGN</sequence>
<dbReference type="PRINTS" id="PR01437">
    <property type="entry name" value="NUOXDRDTASE4"/>
</dbReference>
<feature type="domain" description="NADH:quinone oxidoreductase/Mrp antiporter transmembrane" evidence="9">
    <location>
        <begin position="127"/>
        <end position="410"/>
    </location>
</feature>
<dbReference type="NCBIfam" id="NF006239">
    <property type="entry name" value="PRK08375.1-5"/>
    <property type="match status" value="1"/>
</dbReference>
<keyword evidence="11" id="KW-1185">Reference proteome</keyword>
<dbReference type="InterPro" id="IPR001750">
    <property type="entry name" value="ND/Mrp_TM"/>
</dbReference>
<comment type="similarity">
    <text evidence="2">Belongs to the CPA3 antiporters (TC 2.A.63) subunit D family.</text>
</comment>
<dbReference type="GO" id="GO:0042773">
    <property type="term" value="P:ATP synthesis coupled electron transport"/>
    <property type="evidence" value="ECO:0007669"/>
    <property type="project" value="InterPro"/>
</dbReference>
<dbReference type="InterPro" id="IPR050586">
    <property type="entry name" value="CPA3_Na-H_Antiporter_D"/>
</dbReference>
<feature type="transmembrane region" description="Helical" evidence="8">
    <location>
        <begin position="234"/>
        <end position="253"/>
    </location>
</feature>
<comment type="caution">
    <text evidence="10">The sequence shown here is derived from an EMBL/GenBank/DDBJ whole genome shotgun (WGS) entry which is preliminary data.</text>
</comment>